<reference evidence="2 3" key="1">
    <citation type="journal article" date="2014" name="Genome Announc.">
        <title>Draft genome sequences of eight enterohepatic helicobacter species isolated from both laboratory and wild rodents.</title>
        <authorList>
            <person name="Sheh A."/>
            <person name="Shen Z."/>
            <person name="Fox J.G."/>
        </authorList>
    </citation>
    <scope>NUCLEOTIDE SEQUENCE [LARGE SCALE GENOMIC DNA]</scope>
    <source>
        <strain evidence="2 3">MIT 97-6194</strain>
    </source>
</reference>
<dbReference type="AlphaFoldDB" id="A0A347VS95"/>
<sequence length="379" mass="45136">MNLPIPHNYNYVFFAFGASAHGTIIDFLELILNIKIDKIHTSYFDSKYNSIPSYLPYPNNKKDMYVYDRIFVMHHFYDYKFPYLAREMPFIILVRDPISRLKTMVNHGFLHPNVKSNTFFLHDDLKVVLDRRCYYGLEKNFMGNSWDNLSYFARLPSVDITRYYVDIAKCMNYPYSSIANICKNNVFYMDMSEFLPQNVIESLKKYAKFFNKNIEDSILEKHKAYLQEKKWSNLAYAIPLNMQIPLNNTILTLHINLKNEIPKNMIEISDLLFDKDYEILKIVGFGMNSYDLCMLKNNEIALIDVRFYMQEFLSELIKIDKKILDSQVKESDIIAYFKANKALANDFKSLLDKELEHIKKHRPDIVESWKFYQQFEKLF</sequence>
<evidence type="ECO:0000313" key="3">
    <source>
        <dbReference type="Proteomes" id="UP000029714"/>
    </source>
</evidence>
<dbReference type="EMBL" id="QBIU01000001">
    <property type="protein sequence ID" value="MWV69078.1"/>
    <property type="molecule type" value="Genomic_DNA"/>
</dbReference>
<dbReference type="EMBL" id="JRMP02000011">
    <property type="protein sequence ID" value="TLD94002.1"/>
    <property type="molecule type" value="Genomic_DNA"/>
</dbReference>
<comment type="caution">
    <text evidence="2">The sequence shown here is derived from an EMBL/GenBank/DDBJ whole genome shotgun (WGS) entry which is preliminary data.</text>
</comment>
<dbReference type="Pfam" id="PF11186">
    <property type="entry name" value="DUF2972"/>
    <property type="match status" value="1"/>
</dbReference>
<reference evidence="1 4" key="4">
    <citation type="submission" date="2019-12" db="EMBL/GenBank/DDBJ databases">
        <title>Multi-Generational Helicobacter saguini Isolates.</title>
        <authorList>
            <person name="Mannion A."/>
            <person name="Shen Z."/>
            <person name="Fox J.G."/>
        </authorList>
    </citation>
    <scope>NUCLEOTIDE SEQUENCE [LARGE SCALE GENOMIC DNA]</scope>
    <source>
        <strain evidence="1">16-048</strain>
        <strain evidence="4">16-048 (F4)</strain>
    </source>
</reference>
<dbReference type="OrthoDB" id="5329998at2"/>
<evidence type="ECO:0000313" key="2">
    <source>
        <dbReference type="EMBL" id="TLD94002.1"/>
    </source>
</evidence>
<organism evidence="2 3">
    <name type="scientific">Helicobacter saguini</name>
    <dbReference type="NCBI Taxonomy" id="1548018"/>
    <lineage>
        <taxon>Bacteria</taxon>
        <taxon>Pseudomonadati</taxon>
        <taxon>Campylobacterota</taxon>
        <taxon>Epsilonproteobacteria</taxon>
        <taxon>Campylobacterales</taxon>
        <taxon>Helicobacteraceae</taxon>
        <taxon>Helicobacter</taxon>
    </lineage>
</organism>
<reference evidence="2 3" key="2">
    <citation type="journal article" date="2016" name="Infect. Immun.">
        <title>Helicobacter saguini, a Novel Helicobacter Isolated from Cotton-Top Tamarins with Ulcerative Colitis, Has Proinflammatory Properties and Induces Typhlocolitis and Dysplasia in Gnotobiotic IL-10-/- Mice.</title>
        <authorList>
            <person name="Shen Z."/>
            <person name="Mannion A."/>
            <person name="Whary M.T."/>
            <person name="Muthupalani S."/>
            <person name="Sheh A."/>
            <person name="Feng Y."/>
            <person name="Gong G."/>
            <person name="Vandamme P."/>
            <person name="Holcombe H.R."/>
            <person name="Paster B.J."/>
            <person name="Fox J.G."/>
        </authorList>
    </citation>
    <scope>NUCLEOTIDE SEQUENCE [LARGE SCALE GENOMIC DNA]</scope>
    <source>
        <strain evidence="2 3">MIT 97-6194</strain>
    </source>
</reference>
<evidence type="ECO:0000313" key="1">
    <source>
        <dbReference type="EMBL" id="MWV69078.1"/>
    </source>
</evidence>
<proteinExistence type="predicted"/>
<dbReference type="Proteomes" id="UP000029714">
    <property type="component" value="Unassembled WGS sequence"/>
</dbReference>
<dbReference type="RefSeq" id="WP_034572202.1">
    <property type="nucleotide sequence ID" value="NZ_JRMP02000011.1"/>
</dbReference>
<name>A0A347VS95_9HELI</name>
<dbReference type="InterPro" id="IPR021353">
    <property type="entry name" value="DUF2972"/>
</dbReference>
<gene>
    <name evidence="1" type="ORF">DCO61_03335</name>
    <name evidence="2" type="ORF">LS64_007535</name>
</gene>
<reference evidence="2" key="3">
    <citation type="submission" date="2018-04" db="EMBL/GenBank/DDBJ databases">
        <authorList>
            <person name="Sheh A."/>
            <person name="Shen Z."/>
            <person name="Mannion A.J."/>
            <person name="Fox J.G."/>
        </authorList>
    </citation>
    <scope>NUCLEOTIDE SEQUENCE</scope>
    <source>
        <strain evidence="2">MIT 97-6194</strain>
    </source>
</reference>
<accession>A0A347VS95</accession>
<evidence type="ECO:0000313" key="4">
    <source>
        <dbReference type="Proteomes" id="UP000477070"/>
    </source>
</evidence>
<keyword evidence="3" id="KW-1185">Reference proteome</keyword>
<protein>
    <submittedName>
        <fullName evidence="2">DUF2972 domain-containing protein</fullName>
    </submittedName>
</protein>
<dbReference type="Proteomes" id="UP000477070">
    <property type="component" value="Unassembled WGS sequence"/>
</dbReference>